<evidence type="ECO:0000313" key="2">
    <source>
        <dbReference type="Proteomes" id="UP000814140"/>
    </source>
</evidence>
<gene>
    <name evidence="1" type="ORF">BV25DRAFT_144490</name>
</gene>
<reference evidence="1" key="1">
    <citation type="submission" date="2021-03" db="EMBL/GenBank/DDBJ databases">
        <authorList>
            <consortium name="DOE Joint Genome Institute"/>
            <person name="Ahrendt S."/>
            <person name="Looney B.P."/>
            <person name="Miyauchi S."/>
            <person name="Morin E."/>
            <person name="Drula E."/>
            <person name="Courty P.E."/>
            <person name="Chicoki N."/>
            <person name="Fauchery L."/>
            <person name="Kohler A."/>
            <person name="Kuo A."/>
            <person name="Labutti K."/>
            <person name="Pangilinan J."/>
            <person name="Lipzen A."/>
            <person name="Riley R."/>
            <person name="Andreopoulos W."/>
            <person name="He G."/>
            <person name="Johnson J."/>
            <person name="Barry K.W."/>
            <person name="Grigoriev I.V."/>
            <person name="Nagy L."/>
            <person name="Hibbett D."/>
            <person name="Henrissat B."/>
            <person name="Matheny P.B."/>
            <person name="Labbe J."/>
            <person name="Martin F."/>
        </authorList>
    </citation>
    <scope>NUCLEOTIDE SEQUENCE</scope>
    <source>
        <strain evidence="1">HHB10654</strain>
    </source>
</reference>
<evidence type="ECO:0000313" key="1">
    <source>
        <dbReference type="EMBL" id="KAI0065192.1"/>
    </source>
</evidence>
<keyword evidence="2" id="KW-1185">Reference proteome</keyword>
<reference evidence="1" key="2">
    <citation type="journal article" date="2022" name="New Phytol.">
        <title>Evolutionary transition to the ectomycorrhizal habit in the genomes of a hyperdiverse lineage of mushroom-forming fungi.</title>
        <authorList>
            <person name="Looney B."/>
            <person name="Miyauchi S."/>
            <person name="Morin E."/>
            <person name="Drula E."/>
            <person name="Courty P.E."/>
            <person name="Kohler A."/>
            <person name="Kuo A."/>
            <person name="LaButti K."/>
            <person name="Pangilinan J."/>
            <person name="Lipzen A."/>
            <person name="Riley R."/>
            <person name="Andreopoulos W."/>
            <person name="He G."/>
            <person name="Johnson J."/>
            <person name="Nolan M."/>
            <person name="Tritt A."/>
            <person name="Barry K.W."/>
            <person name="Grigoriev I.V."/>
            <person name="Nagy L.G."/>
            <person name="Hibbett D."/>
            <person name="Henrissat B."/>
            <person name="Matheny P.B."/>
            <person name="Labbe J."/>
            <person name="Martin F.M."/>
        </authorList>
    </citation>
    <scope>NUCLEOTIDE SEQUENCE</scope>
    <source>
        <strain evidence="1">HHB10654</strain>
    </source>
</reference>
<protein>
    <submittedName>
        <fullName evidence="1">Uncharacterized protein</fullName>
    </submittedName>
</protein>
<proteinExistence type="predicted"/>
<dbReference type="EMBL" id="MU277196">
    <property type="protein sequence ID" value="KAI0065192.1"/>
    <property type="molecule type" value="Genomic_DNA"/>
</dbReference>
<organism evidence="1 2">
    <name type="scientific">Artomyces pyxidatus</name>
    <dbReference type="NCBI Taxonomy" id="48021"/>
    <lineage>
        <taxon>Eukaryota</taxon>
        <taxon>Fungi</taxon>
        <taxon>Dikarya</taxon>
        <taxon>Basidiomycota</taxon>
        <taxon>Agaricomycotina</taxon>
        <taxon>Agaricomycetes</taxon>
        <taxon>Russulales</taxon>
        <taxon>Auriscalpiaceae</taxon>
        <taxon>Artomyces</taxon>
    </lineage>
</organism>
<accession>A0ACB8TA66</accession>
<sequence length="276" mass="30653">MLSLFHVRVRRQRLHMFVSLPAQSNIHNSPAQDPGYLVFRSSSSERVRTTNAAFDVPVNSAPALEPASLASMCASGLCRSLRIRFAPSGLHRPMLTSALVTARRAYTWLRSRCMESSTSTYAFAQHVELCWGPRRQRPPFIRLWSSHSHLRVMYAYHALRTTRYGALVDDRAPRRLATLLLQTEATKRRAPPRTPRMLHATQPIILDALGVPPLPNSEFRRAPTHAPARIILGGSPSAPPPPPPCPFHALRARLHASLTLSPDARQPLGPPADAES</sequence>
<comment type="caution">
    <text evidence="1">The sequence shown here is derived from an EMBL/GenBank/DDBJ whole genome shotgun (WGS) entry which is preliminary data.</text>
</comment>
<name>A0ACB8TA66_9AGAM</name>
<dbReference type="Proteomes" id="UP000814140">
    <property type="component" value="Unassembled WGS sequence"/>
</dbReference>